<dbReference type="Pfam" id="PF20431">
    <property type="entry name" value="E_motif"/>
    <property type="match status" value="1"/>
</dbReference>
<evidence type="ECO:0000313" key="4">
    <source>
        <dbReference type="Proteomes" id="UP001454036"/>
    </source>
</evidence>
<sequence length="590" mass="66102">MVPSSLGSLLHHCSKTKAFHKGLTLHASAIKTALSQDIYISNHILNLYAECGKLNYARHVFDEMSHKNVVTWSAMISGYDQAGQFRNALILYSRLRADCNIWPNEFVFASVLSSCACLMWLPLGQQVHCEAVKLNYSSVSFVENSLISMYMKCGKCDDAVFAFENVDSPTLVSYNTIINGLVENEEQDKGIEVFRNMCWKGLVPDQFSFVGLLGSCLTLDDLWKGMVLHCFTIKLNLESLTFIGNVLVTMYAKLYMLDEVEKVFISIKEKDVISWNSRITACCNCNNHVKALNVVRDMVRVDCVKLDYFTYASILSACAGVASRRLGMEIHANLIRRFPDLDVCIENALINMYAKCGCIWHAYAVFNNMQDQNLVSWNSIISGFANHGFGGKALELFEQMKGKGLKPDSVTFLELLTACNHAGLVDEGKEYFHLMTLYGSIPDIEHFSCLLDMLGRAGRLNEAEDLMQKYSVEDDHIILGCLLSASRLHGDVGVGERLASRLLKLQPVSTSPYVLLSNLFASDEMWDNVGEARKMLKVSGLKKEPGHSLIEVKGSVERFIVGDFSHSRIKEMVATLKILSWKEVDEVLLN</sequence>
<dbReference type="FunFam" id="1.25.40.10:FF:000073">
    <property type="entry name" value="Pentatricopeptide repeat-containing protein chloroplastic"/>
    <property type="match status" value="1"/>
</dbReference>
<feature type="repeat" description="PPR" evidence="2">
    <location>
        <begin position="37"/>
        <end position="71"/>
    </location>
</feature>
<dbReference type="InterPro" id="IPR046960">
    <property type="entry name" value="PPR_At4g14850-like_plant"/>
</dbReference>
<dbReference type="InterPro" id="IPR002885">
    <property type="entry name" value="PPR_rpt"/>
</dbReference>
<dbReference type="Proteomes" id="UP001454036">
    <property type="component" value="Unassembled WGS sequence"/>
</dbReference>
<dbReference type="PANTHER" id="PTHR47926:SF452">
    <property type="entry name" value="PENTATRICOPEPTIDE REPEAT-CONTAINING PROTEIN"/>
    <property type="match status" value="1"/>
</dbReference>
<evidence type="ECO:0000256" key="2">
    <source>
        <dbReference type="PROSITE-ProRule" id="PRU00708"/>
    </source>
</evidence>
<dbReference type="Pfam" id="PF13041">
    <property type="entry name" value="PPR_2"/>
    <property type="match status" value="2"/>
</dbReference>
<dbReference type="GO" id="GO:0009451">
    <property type="term" value="P:RNA modification"/>
    <property type="evidence" value="ECO:0007669"/>
    <property type="project" value="InterPro"/>
</dbReference>
<keyword evidence="1" id="KW-0677">Repeat</keyword>
<dbReference type="Gene3D" id="1.25.40.10">
    <property type="entry name" value="Tetratricopeptide repeat domain"/>
    <property type="match status" value="5"/>
</dbReference>
<dbReference type="EMBL" id="BAABME010002563">
    <property type="protein sequence ID" value="GAA0155183.1"/>
    <property type="molecule type" value="Genomic_DNA"/>
</dbReference>
<evidence type="ECO:0000313" key="3">
    <source>
        <dbReference type="EMBL" id="GAA0155183.1"/>
    </source>
</evidence>
<dbReference type="PANTHER" id="PTHR47926">
    <property type="entry name" value="PENTATRICOPEPTIDE REPEAT-CONTAINING PROTEIN"/>
    <property type="match status" value="1"/>
</dbReference>
<keyword evidence="4" id="KW-1185">Reference proteome</keyword>
<organism evidence="3 4">
    <name type="scientific">Lithospermum erythrorhizon</name>
    <name type="common">Purple gromwell</name>
    <name type="synonym">Lithospermum officinale var. erythrorhizon</name>
    <dbReference type="NCBI Taxonomy" id="34254"/>
    <lineage>
        <taxon>Eukaryota</taxon>
        <taxon>Viridiplantae</taxon>
        <taxon>Streptophyta</taxon>
        <taxon>Embryophyta</taxon>
        <taxon>Tracheophyta</taxon>
        <taxon>Spermatophyta</taxon>
        <taxon>Magnoliopsida</taxon>
        <taxon>eudicotyledons</taxon>
        <taxon>Gunneridae</taxon>
        <taxon>Pentapetalae</taxon>
        <taxon>asterids</taxon>
        <taxon>lamiids</taxon>
        <taxon>Boraginales</taxon>
        <taxon>Boraginaceae</taxon>
        <taxon>Boraginoideae</taxon>
        <taxon>Lithospermeae</taxon>
        <taxon>Lithospermum</taxon>
    </lineage>
</organism>
<dbReference type="InterPro" id="IPR046848">
    <property type="entry name" value="E_motif"/>
</dbReference>
<gene>
    <name evidence="3" type="ORF">LIER_12966</name>
</gene>
<proteinExistence type="predicted"/>
<dbReference type="Pfam" id="PF01535">
    <property type="entry name" value="PPR"/>
    <property type="match status" value="6"/>
</dbReference>
<feature type="repeat" description="PPR" evidence="2">
    <location>
        <begin position="408"/>
        <end position="442"/>
    </location>
</feature>
<feature type="repeat" description="PPR" evidence="2">
    <location>
        <begin position="271"/>
        <end position="305"/>
    </location>
</feature>
<dbReference type="FunFam" id="1.25.40.10:FF:000090">
    <property type="entry name" value="Pentatricopeptide repeat-containing protein, chloroplastic"/>
    <property type="match status" value="1"/>
</dbReference>
<evidence type="ECO:0008006" key="5">
    <source>
        <dbReference type="Google" id="ProtNLM"/>
    </source>
</evidence>
<dbReference type="AlphaFoldDB" id="A0AAV3PV63"/>
<dbReference type="NCBIfam" id="TIGR00756">
    <property type="entry name" value="PPR"/>
    <property type="match status" value="3"/>
</dbReference>
<dbReference type="GO" id="GO:0003729">
    <property type="term" value="F:mRNA binding"/>
    <property type="evidence" value="ECO:0007669"/>
    <property type="project" value="UniProtKB-ARBA"/>
</dbReference>
<name>A0AAV3PV63_LITER</name>
<feature type="repeat" description="PPR" evidence="2">
    <location>
        <begin position="170"/>
        <end position="204"/>
    </location>
</feature>
<dbReference type="InterPro" id="IPR011990">
    <property type="entry name" value="TPR-like_helical_dom_sf"/>
</dbReference>
<reference evidence="3 4" key="1">
    <citation type="submission" date="2024-01" db="EMBL/GenBank/DDBJ databases">
        <title>The complete chloroplast genome sequence of Lithospermum erythrorhizon: insights into the phylogenetic relationship among Boraginaceae species and the maternal lineages of purple gromwells.</title>
        <authorList>
            <person name="Okada T."/>
            <person name="Watanabe K."/>
        </authorList>
    </citation>
    <scope>NUCLEOTIDE SEQUENCE [LARGE SCALE GENOMIC DNA]</scope>
</reference>
<dbReference type="PROSITE" id="PS51375">
    <property type="entry name" value="PPR"/>
    <property type="match status" value="5"/>
</dbReference>
<protein>
    <recommendedName>
        <fullName evidence="5">Pentatricopeptide repeat-containing protein</fullName>
    </recommendedName>
</protein>
<evidence type="ECO:0000256" key="1">
    <source>
        <dbReference type="ARBA" id="ARBA00022737"/>
    </source>
</evidence>
<comment type="caution">
    <text evidence="3">The sequence shown here is derived from an EMBL/GenBank/DDBJ whole genome shotgun (WGS) entry which is preliminary data.</text>
</comment>
<dbReference type="FunFam" id="1.25.40.10:FF:001103">
    <property type="entry name" value="Glycerol-3-phosphate dehydrogenase [NAD(+)]"/>
    <property type="match status" value="1"/>
</dbReference>
<feature type="repeat" description="PPR" evidence="2">
    <location>
        <begin position="373"/>
        <end position="407"/>
    </location>
</feature>
<accession>A0AAV3PV63</accession>